<evidence type="ECO:0000313" key="2">
    <source>
        <dbReference type="EMBL" id="MBE9214529.1"/>
    </source>
</evidence>
<organism evidence="2 3">
    <name type="scientific">Plectonema cf. radiosum LEGE 06105</name>
    <dbReference type="NCBI Taxonomy" id="945769"/>
    <lineage>
        <taxon>Bacteria</taxon>
        <taxon>Bacillati</taxon>
        <taxon>Cyanobacteriota</taxon>
        <taxon>Cyanophyceae</taxon>
        <taxon>Oscillatoriophycideae</taxon>
        <taxon>Oscillatoriales</taxon>
        <taxon>Microcoleaceae</taxon>
        <taxon>Plectonema</taxon>
    </lineage>
</organism>
<name>A0A8J7JU22_9CYAN</name>
<dbReference type="Pfam" id="PF09369">
    <property type="entry name" value="MZB"/>
    <property type="match status" value="1"/>
</dbReference>
<dbReference type="InterPro" id="IPR047721">
    <property type="entry name" value="DrmB"/>
</dbReference>
<dbReference type="NCBIfam" id="NF038324">
    <property type="entry name" value="DrmB_fam"/>
    <property type="match status" value="1"/>
</dbReference>
<dbReference type="AlphaFoldDB" id="A0A8J7JU22"/>
<feature type="domain" description="MrfA-like Zn-binding" evidence="1">
    <location>
        <begin position="488"/>
        <end position="592"/>
    </location>
</feature>
<proteinExistence type="predicted"/>
<protein>
    <submittedName>
        <fullName evidence="2">DUF1998 domain-containing protein</fullName>
    </submittedName>
</protein>
<dbReference type="EMBL" id="JADEWL010000062">
    <property type="protein sequence ID" value="MBE9214529.1"/>
    <property type="molecule type" value="Genomic_DNA"/>
</dbReference>
<sequence length="627" mass="70832">MSNYKYRVGELRPSQILFSFGVGAVLDLPNLSAMVMGLDDWSVNGTKELGEERLLAAVRKELGFQVKQLLAPPVPEEEVSQSSPFNEDNRIGIPVAPFPGWMVCPKCRLLAPLQSGFFQLKENAYRPDQTRYVHKQCPKAKHEPTVIPAKFLVSCEKGHLDDFPWVYFVHRGDTSCNPRLRLEELGVSGSPTDIEVKCDRCDARRRLSDAFGEEGKKNMPRCRARNPHLRNFDDECEKQMKTILLGASNSWFPITLSALSIPTTSNQLVQTVEKYWTSLGKAPNQATLETLIQVFQATNQFPELLQELSKHSIEKVWQIIENKQHQPENTDESAIRDLKTPEWSVFSNANPRLNTPDFQLKTVSPPTGYSKYIEKVVLAQRLREVRALIGFTRIQSPGDFIDAGEILNEHQVPLCRNKPKWVPANEVKGEGIFIQFKESKLHHWEKDTQLKAYENQAIQAHNSWCKLRSLDPEQVRFPSVRYILLHSFAHALMRQMAIECGYNAASLKERIYSKRPEEEGETMAGVLIYTAAPDSEGTLGGLVSLGEPLTLGHHIDQALEQMGLCASDPLCAEHTPFQGNTSLHWAACHACLFSPETSCERGNKYLDRSVLLPTVQFAKLAFFDDES</sequence>
<reference evidence="2" key="1">
    <citation type="submission" date="2020-10" db="EMBL/GenBank/DDBJ databases">
        <authorList>
            <person name="Castelo-Branco R."/>
            <person name="Eusebio N."/>
            <person name="Adriana R."/>
            <person name="Vieira A."/>
            <person name="Brugerolle De Fraissinette N."/>
            <person name="Rezende De Castro R."/>
            <person name="Schneider M.P."/>
            <person name="Vasconcelos V."/>
            <person name="Leao P.N."/>
        </authorList>
    </citation>
    <scope>NUCLEOTIDE SEQUENCE</scope>
    <source>
        <strain evidence="2">LEGE 06105</strain>
    </source>
</reference>
<evidence type="ECO:0000313" key="3">
    <source>
        <dbReference type="Proteomes" id="UP000620559"/>
    </source>
</evidence>
<dbReference type="InterPro" id="IPR018973">
    <property type="entry name" value="MZB"/>
</dbReference>
<comment type="caution">
    <text evidence="2">The sequence shown here is derived from an EMBL/GenBank/DDBJ whole genome shotgun (WGS) entry which is preliminary data.</text>
</comment>
<gene>
    <name evidence="2" type="ORF">IQ247_17960</name>
</gene>
<dbReference type="Proteomes" id="UP000620559">
    <property type="component" value="Unassembled WGS sequence"/>
</dbReference>
<accession>A0A8J7JU22</accession>
<keyword evidence="3" id="KW-1185">Reference proteome</keyword>
<dbReference type="RefSeq" id="WP_193922425.1">
    <property type="nucleotide sequence ID" value="NZ_JADEWL010000062.1"/>
</dbReference>
<evidence type="ECO:0000259" key="1">
    <source>
        <dbReference type="Pfam" id="PF09369"/>
    </source>
</evidence>